<feature type="chain" id="PRO_5035290327" evidence="7">
    <location>
        <begin position="27"/>
        <end position="248"/>
    </location>
</feature>
<dbReference type="InterPro" id="IPR009057">
    <property type="entry name" value="Homeodomain-like_sf"/>
</dbReference>
<comment type="caution">
    <text evidence="10">The sequence shown here is derived from an EMBL/GenBank/DDBJ whole genome shotgun (WGS) entry which is preliminary data.</text>
</comment>
<keyword evidence="3" id="KW-0805">Transcription regulation</keyword>
<feature type="domain" description="Myb-like" evidence="8">
    <location>
        <begin position="32"/>
        <end position="84"/>
    </location>
</feature>
<dbReference type="CDD" id="cd00167">
    <property type="entry name" value="SANT"/>
    <property type="match status" value="2"/>
</dbReference>
<dbReference type="GO" id="GO:0003677">
    <property type="term" value="F:DNA binding"/>
    <property type="evidence" value="ECO:0007669"/>
    <property type="project" value="UniProtKB-KW"/>
</dbReference>
<feature type="domain" description="Myb-like" evidence="8">
    <location>
        <begin position="85"/>
        <end position="135"/>
    </location>
</feature>
<dbReference type="SMART" id="SM00717">
    <property type="entry name" value="SANT"/>
    <property type="match status" value="2"/>
</dbReference>
<dbReference type="Proteomes" id="UP000734854">
    <property type="component" value="Unassembled WGS sequence"/>
</dbReference>
<dbReference type="AlphaFoldDB" id="A0A8J5EAA2"/>
<protein>
    <submittedName>
        <fullName evidence="10">Uncharacterized protein</fullName>
    </submittedName>
</protein>
<dbReference type="PANTHER" id="PTHR47994:SF5">
    <property type="entry name" value="F14D16.11-RELATED"/>
    <property type="match status" value="1"/>
</dbReference>
<evidence type="ECO:0000313" key="11">
    <source>
        <dbReference type="Proteomes" id="UP000734854"/>
    </source>
</evidence>
<evidence type="ECO:0000259" key="8">
    <source>
        <dbReference type="PROSITE" id="PS50090"/>
    </source>
</evidence>
<name>A0A8J5EAA2_ZINOF</name>
<dbReference type="PROSITE" id="PS50090">
    <property type="entry name" value="MYB_LIKE"/>
    <property type="match status" value="2"/>
</dbReference>
<comment type="subcellular location">
    <subcellularLocation>
        <location evidence="1">Nucleus</location>
    </subcellularLocation>
</comment>
<feature type="domain" description="HTH myb-type" evidence="9">
    <location>
        <begin position="32"/>
        <end position="84"/>
    </location>
</feature>
<dbReference type="Pfam" id="PF00249">
    <property type="entry name" value="Myb_DNA-binding"/>
    <property type="match status" value="2"/>
</dbReference>
<dbReference type="EMBL" id="JACMSC010000022">
    <property type="protein sequence ID" value="KAG6468795.1"/>
    <property type="molecule type" value="Genomic_DNA"/>
</dbReference>
<evidence type="ECO:0000256" key="6">
    <source>
        <dbReference type="ARBA" id="ARBA00023242"/>
    </source>
</evidence>
<keyword evidence="11" id="KW-1185">Reference proteome</keyword>
<proteinExistence type="predicted"/>
<dbReference type="GO" id="GO:0005634">
    <property type="term" value="C:nucleus"/>
    <property type="evidence" value="ECO:0007669"/>
    <property type="project" value="UniProtKB-SubCell"/>
</dbReference>
<keyword evidence="7" id="KW-0732">Signal</keyword>
<evidence type="ECO:0000256" key="3">
    <source>
        <dbReference type="ARBA" id="ARBA00023015"/>
    </source>
</evidence>
<keyword evidence="6" id="KW-0539">Nucleus</keyword>
<feature type="domain" description="HTH myb-type" evidence="9">
    <location>
        <begin position="85"/>
        <end position="139"/>
    </location>
</feature>
<accession>A0A8J5EAA2</accession>
<evidence type="ECO:0000256" key="4">
    <source>
        <dbReference type="ARBA" id="ARBA00023125"/>
    </source>
</evidence>
<feature type="signal peptide" evidence="7">
    <location>
        <begin position="1"/>
        <end position="26"/>
    </location>
</feature>
<evidence type="ECO:0000313" key="10">
    <source>
        <dbReference type="EMBL" id="KAG6468795.1"/>
    </source>
</evidence>
<evidence type="ECO:0000256" key="7">
    <source>
        <dbReference type="SAM" id="SignalP"/>
    </source>
</evidence>
<dbReference type="FunFam" id="1.10.10.60:FF:000001">
    <property type="entry name" value="MYB-related transcription factor"/>
    <property type="match status" value="1"/>
</dbReference>
<dbReference type="InterPro" id="IPR017930">
    <property type="entry name" value="Myb_dom"/>
</dbReference>
<dbReference type="InterPro" id="IPR015495">
    <property type="entry name" value="Myb_TF_plants"/>
</dbReference>
<evidence type="ECO:0000259" key="9">
    <source>
        <dbReference type="PROSITE" id="PS51294"/>
    </source>
</evidence>
<gene>
    <name evidence="10" type="ORF">ZIOFF_073488</name>
</gene>
<keyword evidence="4" id="KW-0238">DNA-binding</keyword>
<organism evidence="10 11">
    <name type="scientific">Zingiber officinale</name>
    <name type="common">Ginger</name>
    <name type="synonym">Amomum zingiber</name>
    <dbReference type="NCBI Taxonomy" id="94328"/>
    <lineage>
        <taxon>Eukaryota</taxon>
        <taxon>Viridiplantae</taxon>
        <taxon>Streptophyta</taxon>
        <taxon>Embryophyta</taxon>
        <taxon>Tracheophyta</taxon>
        <taxon>Spermatophyta</taxon>
        <taxon>Magnoliopsida</taxon>
        <taxon>Liliopsida</taxon>
        <taxon>Zingiberales</taxon>
        <taxon>Zingiberaceae</taxon>
        <taxon>Zingiber</taxon>
    </lineage>
</organism>
<dbReference type="PROSITE" id="PS51294">
    <property type="entry name" value="HTH_MYB"/>
    <property type="match status" value="2"/>
</dbReference>
<sequence>MVCGSFFTHFCWDKIILLSLLLEMGRQPCCDKSAVKRGLWTLDEDQKLTNFILRNGIHCWRLVPKLAGLMRCGKSCRLRWTNYLRPDLKRGAISQEEEDQIIQLHSRFGNRWSKIASHFPGRTDNEIKNHWNTRIKKRFKLQDSNPVTRKLIDHQLSGISSPASASRAKEMGTDVDVSEIAVNLEDRFNPSQSNWIVDTFGSCDSSFTTDDSLLPASTHTLLSMSDSFPPWETMNRPLLDHFYYESML</sequence>
<dbReference type="SUPFAM" id="SSF46689">
    <property type="entry name" value="Homeodomain-like"/>
    <property type="match status" value="1"/>
</dbReference>
<evidence type="ECO:0000256" key="5">
    <source>
        <dbReference type="ARBA" id="ARBA00023163"/>
    </source>
</evidence>
<dbReference type="Gene3D" id="1.10.10.60">
    <property type="entry name" value="Homeodomain-like"/>
    <property type="match status" value="2"/>
</dbReference>
<reference evidence="10 11" key="1">
    <citation type="submission" date="2020-08" db="EMBL/GenBank/DDBJ databases">
        <title>Plant Genome Project.</title>
        <authorList>
            <person name="Zhang R.-G."/>
        </authorList>
    </citation>
    <scope>NUCLEOTIDE SEQUENCE [LARGE SCALE GENOMIC DNA]</scope>
    <source>
        <tissue evidence="10">Rhizome</tissue>
    </source>
</reference>
<dbReference type="PANTHER" id="PTHR47994">
    <property type="entry name" value="F14D16.11-RELATED"/>
    <property type="match status" value="1"/>
</dbReference>
<evidence type="ECO:0000256" key="1">
    <source>
        <dbReference type="ARBA" id="ARBA00004123"/>
    </source>
</evidence>
<keyword evidence="5" id="KW-0804">Transcription</keyword>
<evidence type="ECO:0000256" key="2">
    <source>
        <dbReference type="ARBA" id="ARBA00022737"/>
    </source>
</evidence>
<dbReference type="InterPro" id="IPR001005">
    <property type="entry name" value="SANT/Myb"/>
</dbReference>
<keyword evidence="2" id="KW-0677">Repeat</keyword>